<sequence length="299" mass="33094">MTLSIDTDLVTIDKIQLFADQQVETDMLRLDKIHPQISGNKWFKLKYYLEQAVLENRSGLISLGGPWSNHLLAVAAAARETGLKSIGIIRGEAPAQPSETLEELKSLGMELVFVSRTAYRNRVQLVTDLNTNYPDYLVVDAGGEGPTGAKGAAEILSYVPDQDRYTHIFCAVGTGTMLAGIALAAGKEQHVIGICSLKEKEEQTASILQWFPTLEDRFEINTAFHFGGFARHTAELTDFMNLFYRQTGVPTDIVYTAKLCYAWKQLYLDNFFQPGSRVLLIHSGGLQGNRSLAPGILTF</sequence>
<dbReference type="PANTHER" id="PTHR43780:SF2">
    <property type="entry name" value="1-AMINOCYCLOPROPANE-1-CARBOXYLATE DEAMINASE-RELATED"/>
    <property type="match status" value="1"/>
</dbReference>
<protein>
    <submittedName>
        <fullName evidence="5">Pyridoxal-phosphate dependent enzyme</fullName>
    </submittedName>
</protein>
<dbReference type="InterPro" id="IPR027278">
    <property type="entry name" value="ACCD_DCysDesulf"/>
</dbReference>
<feature type="domain" description="Tryptophan synthase beta chain-like PALP" evidence="4">
    <location>
        <begin position="28"/>
        <end position="284"/>
    </location>
</feature>
<gene>
    <name evidence="5" type="ORF">L0U88_02035</name>
</gene>
<dbReference type="RefSeq" id="WP_234863937.1">
    <property type="nucleotide sequence ID" value="NZ_JAKEVY010000001.1"/>
</dbReference>
<evidence type="ECO:0000313" key="5">
    <source>
        <dbReference type="EMBL" id="MCF1713405.1"/>
    </source>
</evidence>
<evidence type="ECO:0000256" key="2">
    <source>
        <dbReference type="ARBA" id="ARBA00008639"/>
    </source>
</evidence>
<comment type="cofactor">
    <cofactor evidence="1">
        <name>pyridoxal 5'-phosphate</name>
        <dbReference type="ChEBI" id="CHEBI:597326"/>
    </cofactor>
</comment>
<proteinExistence type="inferred from homology"/>
<keyword evidence="3" id="KW-0663">Pyridoxal phosphate</keyword>
<evidence type="ECO:0000313" key="6">
    <source>
        <dbReference type="Proteomes" id="UP001200145"/>
    </source>
</evidence>
<dbReference type="Pfam" id="PF00291">
    <property type="entry name" value="PALP"/>
    <property type="match status" value="1"/>
</dbReference>
<dbReference type="SUPFAM" id="SSF53686">
    <property type="entry name" value="Tryptophan synthase beta subunit-like PLP-dependent enzymes"/>
    <property type="match status" value="1"/>
</dbReference>
<organism evidence="5 6">
    <name type="scientific">Flavihumibacter fluminis</name>
    <dbReference type="NCBI Taxonomy" id="2909236"/>
    <lineage>
        <taxon>Bacteria</taxon>
        <taxon>Pseudomonadati</taxon>
        <taxon>Bacteroidota</taxon>
        <taxon>Chitinophagia</taxon>
        <taxon>Chitinophagales</taxon>
        <taxon>Chitinophagaceae</taxon>
        <taxon>Flavihumibacter</taxon>
    </lineage>
</organism>
<dbReference type="PIRSF" id="PIRSF006278">
    <property type="entry name" value="ACCD_DCysDesulf"/>
    <property type="match status" value="1"/>
</dbReference>
<dbReference type="EMBL" id="JAKEVY010000001">
    <property type="protein sequence ID" value="MCF1713405.1"/>
    <property type="molecule type" value="Genomic_DNA"/>
</dbReference>
<evidence type="ECO:0000256" key="1">
    <source>
        <dbReference type="ARBA" id="ARBA00001933"/>
    </source>
</evidence>
<accession>A0ABS9BCY1</accession>
<comment type="similarity">
    <text evidence="2">Belongs to the ACC deaminase/D-cysteine desulfhydrase family.</text>
</comment>
<reference evidence="5 6" key="1">
    <citation type="submission" date="2022-01" db="EMBL/GenBank/DDBJ databases">
        <title>Flavihumibacter sp. nov., isolated from sediment of a river.</title>
        <authorList>
            <person name="Liu H."/>
        </authorList>
    </citation>
    <scope>NUCLEOTIDE SEQUENCE [LARGE SCALE GENOMIC DNA]</scope>
    <source>
        <strain evidence="5 6">RY-1</strain>
    </source>
</reference>
<dbReference type="Proteomes" id="UP001200145">
    <property type="component" value="Unassembled WGS sequence"/>
</dbReference>
<dbReference type="Gene3D" id="3.40.50.1100">
    <property type="match status" value="2"/>
</dbReference>
<keyword evidence="6" id="KW-1185">Reference proteome</keyword>
<name>A0ABS9BCY1_9BACT</name>
<evidence type="ECO:0000259" key="4">
    <source>
        <dbReference type="Pfam" id="PF00291"/>
    </source>
</evidence>
<evidence type="ECO:0000256" key="3">
    <source>
        <dbReference type="ARBA" id="ARBA00022898"/>
    </source>
</evidence>
<comment type="caution">
    <text evidence="5">The sequence shown here is derived from an EMBL/GenBank/DDBJ whole genome shotgun (WGS) entry which is preliminary data.</text>
</comment>
<dbReference type="PANTHER" id="PTHR43780">
    <property type="entry name" value="1-AMINOCYCLOPROPANE-1-CARBOXYLATE DEAMINASE-RELATED"/>
    <property type="match status" value="1"/>
</dbReference>
<dbReference type="InterPro" id="IPR001926">
    <property type="entry name" value="TrpB-like_PALP"/>
</dbReference>
<dbReference type="InterPro" id="IPR036052">
    <property type="entry name" value="TrpB-like_PALP_sf"/>
</dbReference>